<dbReference type="InterPro" id="IPR025526">
    <property type="entry name" value="DsrC-like_dom_sf"/>
</dbReference>
<dbReference type="EMBL" id="FMYU01000001">
    <property type="protein sequence ID" value="SDB96196.1"/>
    <property type="molecule type" value="Genomic_DNA"/>
</dbReference>
<comment type="subcellular location">
    <subcellularLocation>
        <location evidence="1">Cytoplasm</location>
    </subcellularLocation>
</comment>
<evidence type="ECO:0000256" key="3">
    <source>
        <dbReference type="ARBA" id="ARBA00022490"/>
    </source>
</evidence>
<comment type="similarity">
    <text evidence="2">Belongs to the DsrC/TusE family.</text>
</comment>
<evidence type="ECO:0000256" key="1">
    <source>
        <dbReference type="ARBA" id="ARBA00004496"/>
    </source>
</evidence>
<proteinExistence type="inferred from homology"/>
<protein>
    <submittedName>
        <fullName evidence="5">tRNA 2-thiouridine synthesizing protein E</fullName>
    </submittedName>
</protein>
<dbReference type="RefSeq" id="WP_025392436.1">
    <property type="nucleotide sequence ID" value="NZ_FMYU01000001.1"/>
</dbReference>
<organism evidence="5 6">
    <name type="scientific">Desulfurella multipotens</name>
    <dbReference type="NCBI Taxonomy" id="79269"/>
    <lineage>
        <taxon>Bacteria</taxon>
        <taxon>Pseudomonadati</taxon>
        <taxon>Campylobacterota</taxon>
        <taxon>Desulfurellia</taxon>
        <taxon>Desulfurellales</taxon>
        <taxon>Desulfurellaceae</taxon>
        <taxon>Desulfurella</taxon>
    </lineage>
</organism>
<dbReference type="InterPro" id="IPR043163">
    <property type="entry name" value="DsrC-like_N"/>
</dbReference>
<evidence type="ECO:0000313" key="6">
    <source>
        <dbReference type="Proteomes" id="UP000199411"/>
    </source>
</evidence>
<dbReference type="PANTHER" id="PTHR37010">
    <property type="entry name" value="SULFURTRANSFERASE TUSE"/>
    <property type="match status" value="1"/>
</dbReference>
<dbReference type="InterPro" id="IPR007453">
    <property type="entry name" value="DsrC/TusE"/>
</dbReference>
<dbReference type="GO" id="GO:0005737">
    <property type="term" value="C:cytoplasm"/>
    <property type="evidence" value="ECO:0007669"/>
    <property type="project" value="UniProtKB-SubCell"/>
</dbReference>
<dbReference type="Gene3D" id="1.10.10.370">
    <property type="entry name" value="DsrC-like protein, C-terminal domain"/>
    <property type="match status" value="1"/>
</dbReference>
<accession>A0A1G6HRR6</accession>
<dbReference type="GO" id="GO:0097163">
    <property type="term" value="F:sulfur carrier activity"/>
    <property type="evidence" value="ECO:0007669"/>
    <property type="project" value="TreeGrafter"/>
</dbReference>
<dbReference type="NCBIfam" id="TIGR03342">
    <property type="entry name" value="dsrC_tusE_dsvC"/>
    <property type="match status" value="1"/>
</dbReference>
<keyword evidence="3" id="KW-0963">Cytoplasm</keyword>
<dbReference type="GO" id="GO:0002143">
    <property type="term" value="P:tRNA wobble position uridine thiolation"/>
    <property type="evidence" value="ECO:0007669"/>
    <property type="project" value="TreeGrafter"/>
</dbReference>
<evidence type="ECO:0000256" key="4">
    <source>
        <dbReference type="PIRSR" id="PIRSR006223-50"/>
    </source>
</evidence>
<dbReference type="OrthoDB" id="9786347at2"/>
<feature type="active site" description="Cysteine persulfide intermediate" evidence="4">
    <location>
        <position position="112"/>
    </location>
</feature>
<gene>
    <name evidence="5" type="ORF">SAMN05660835_00064</name>
</gene>
<dbReference type="AlphaFoldDB" id="A0A1G6HRR6"/>
<keyword evidence="6" id="KW-1185">Reference proteome</keyword>
<dbReference type="Proteomes" id="UP000199411">
    <property type="component" value="Unassembled WGS sequence"/>
</dbReference>
<dbReference type="SUPFAM" id="SSF69721">
    <property type="entry name" value="DsrC, the gamma subunit of dissimilatory sulfite reductase"/>
    <property type="match status" value="1"/>
</dbReference>
<dbReference type="InterPro" id="IPR042072">
    <property type="entry name" value="DsrC-like_C"/>
</dbReference>
<dbReference type="PIRSF" id="PIRSF006223">
    <property type="entry name" value="DsrC_TusE"/>
    <property type="match status" value="1"/>
</dbReference>
<evidence type="ECO:0000313" key="5">
    <source>
        <dbReference type="EMBL" id="SDB96196.1"/>
    </source>
</evidence>
<dbReference type="Gene3D" id="3.30.1420.10">
    <property type="match status" value="1"/>
</dbReference>
<evidence type="ECO:0000256" key="2">
    <source>
        <dbReference type="ARBA" id="ARBA00005718"/>
    </source>
</evidence>
<name>A0A1G6HRR6_9BACT</name>
<dbReference type="Pfam" id="PF04358">
    <property type="entry name" value="DsrC"/>
    <property type="match status" value="1"/>
</dbReference>
<reference evidence="6" key="1">
    <citation type="submission" date="2016-10" db="EMBL/GenBank/DDBJ databases">
        <authorList>
            <person name="Varghese N."/>
            <person name="Submissions S."/>
        </authorList>
    </citation>
    <scope>NUCLEOTIDE SEQUENCE [LARGE SCALE GENOMIC DNA]</scope>
    <source>
        <strain evidence="6">DSM 8415</strain>
    </source>
</reference>
<dbReference type="PANTHER" id="PTHR37010:SF1">
    <property type="entry name" value="SULFURTRANSFERASE TUSE"/>
    <property type="match status" value="1"/>
</dbReference>
<sequence length="113" mass="13149">MAFLDFNGKKIEIDDEGYIQHQEDWSKELAEFMAKQDGIELKEEHWKLIDYVREYYKEYQVAPSIRAVAKQVAEICNLPNVREGNKHIYVLFPEGPARQLVRYAGLSKPTGCV</sequence>